<evidence type="ECO:0000313" key="2">
    <source>
        <dbReference type="Proteomes" id="UP000016570"/>
    </source>
</evidence>
<dbReference type="eggNOG" id="ENOG502ZMJY">
    <property type="taxonomic scope" value="Bacteria"/>
</dbReference>
<dbReference type="InterPro" id="IPR046689">
    <property type="entry name" value="DUF6559"/>
</dbReference>
<dbReference type="EMBL" id="BATJ01000011">
    <property type="protein sequence ID" value="GAD68179.1"/>
    <property type="molecule type" value="Genomic_DNA"/>
</dbReference>
<dbReference type="Proteomes" id="UP000016570">
    <property type="component" value="Unassembled WGS sequence"/>
</dbReference>
<reference evidence="1 2" key="1">
    <citation type="submission" date="2013-09" db="EMBL/GenBank/DDBJ databases">
        <title>Whole genome shotgun sequence of Vibrio proteolyticus NBRC 13287.</title>
        <authorList>
            <person name="Isaki S."/>
            <person name="Hosoyama A."/>
            <person name="Numata M."/>
            <person name="Hashimoto M."/>
            <person name="Hosoyama Y."/>
            <person name="Tsuchikane K."/>
            <person name="Noguchi M."/>
            <person name="Hirakata S."/>
            <person name="Ichikawa N."/>
            <person name="Ohji S."/>
            <person name="Yamazoe A."/>
            <person name="Fujita N."/>
        </authorList>
    </citation>
    <scope>NUCLEOTIDE SEQUENCE [LARGE SCALE GENOMIC DNA]</scope>
    <source>
        <strain evidence="1 2">NBRC 13287</strain>
    </source>
</reference>
<sequence length="113" mass="12868">MLFDYFRRRGLLTIVKLMNPVLRKGYGSRDYFSAGQVEQGASQVRLSPRQKRWAEALYTENVDDADRARIRALLFGGHAYCAKDVLALGQSGRWGGGKMQDDTAHWHGMNSRF</sequence>
<dbReference type="Pfam" id="PF20196">
    <property type="entry name" value="DUF6559"/>
    <property type="match status" value="1"/>
</dbReference>
<dbReference type="RefSeq" id="WP_021706150.1">
    <property type="nucleotide sequence ID" value="NZ_BATJ01000011.1"/>
</dbReference>
<name>U3BEN3_VIBPR</name>
<proteinExistence type="predicted"/>
<evidence type="ECO:0000313" key="1">
    <source>
        <dbReference type="EMBL" id="GAD68179.1"/>
    </source>
</evidence>
<comment type="caution">
    <text evidence="1">The sequence shown here is derived from an EMBL/GenBank/DDBJ whole genome shotgun (WGS) entry which is preliminary data.</text>
</comment>
<accession>U3BEN3</accession>
<gene>
    <name evidence="1" type="ORF">VPR01S_11_01730</name>
</gene>
<dbReference type="STRING" id="1219065.VPR01S_11_01730"/>
<keyword evidence="2" id="KW-1185">Reference proteome</keyword>
<protein>
    <submittedName>
        <fullName evidence="1">Uncharacterized protein</fullName>
    </submittedName>
</protein>
<organism evidence="1 2">
    <name type="scientific">Vibrio proteolyticus NBRC 13287</name>
    <dbReference type="NCBI Taxonomy" id="1219065"/>
    <lineage>
        <taxon>Bacteria</taxon>
        <taxon>Pseudomonadati</taxon>
        <taxon>Pseudomonadota</taxon>
        <taxon>Gammaproteobacteria</taxon>
        <taxon>Vibrionales</taxon>
        <taxon>Vibrionaceae</taxon>
        <taxon>Vibrio</taxon>
    </lineage>
</organism>
<dbReference type="AlphaFoldDB" id="U3BEN3"/>